<dbReference type="InterPro" id="IPR021625">
    <property type="entry name" value="PI31_Prot_N"/>
</dbReference>
<accession>A0ABM0GL36</accession>
<feature type="domain" description="PI31 proteasome regulator N-terminal" evidence="5">
    <location>
        <begin position="12"/>
        <end position="151"/>
    </location>
</feature>
<protein>
    <recommendedName>
        <fullName evidence="2">Proteasome inhibitor PI31 subunit</fullName>
    </recommendedName>
</protein>
<reference evidence="7" key="1">
    <citation type="submission" date="2025-08" db="UniProtKB">
        <authorList>
            <consortium name="RefSeq"/>
        </authorList>
    </citation>
    <scope>IDENTIFICATION</scope>
    <source>
        <tissue evidence="7">Testes</tissue>
    </source>
</reference>
<evidence type="ECO:0000313" key="7">
    <source>
        <dbReference type="RefSeq" id="XP_002732286.1"/>
    </source>
</evidence>
<dbReference type="Pfam" id="PF11566">
    <property type="entry name" value="PI31_Prot_N"/>
    <property type="match status" value="1"/>
</dbReference>
<name>A0ABM0GL36_SACKO</name>
<evidence type="ECO:0000259" key="5">
    <source>
        <dbReference type="Pfam" id="PF11566"/>
    </source>
</evidence>
<comment type="similarity">
    <text evidence="1">Belongs to the proteasome inhibitor PI31 family.</text>
</comment>
<proteinExistence type="inferred from homology"/>
<sequence>MAGLELLYSSVASQIVSANDAIVCYLHWCMIDNDFKCVGYGENVPTNETDVKKSELLPRDWNTSQDCYTLRYQPNSNHDNYLLKAIPIDGTLLVHLMRLKDEKVCNLSIDVNNYVNSQHLNNYESVFKNLDELHEKFETEIISDLRKQDSKTSKGSSTLIDERLPGNQQGYRPYANDPLRAGPPRRPHAERQPEWGEPNNPLDIGTGDLDPFHPGGTGMFMDPMRAGFPRGGIPDPSAGIPGRLPRGAVPPGARFDPFGPPGHGPDSAYRSGPDPDHLPPPGYDDMFG</sequence>
<dbReference type="Proteomes" id="UP000694865">
    <property type="component" value="Unplaced"/>
</dbReference>
<evidence type="ECO:0000256" key="3">
    <source>
        <dbReference type="ARBA" id="ARBA00022942"/>
    </source>
</evidence>
<dbReference type="InterPro" id="IPR045128">
    <property type="entry name" value="PI31-like"/>
</dbReference>
<dbReference type="Gene3D" id="3.40.1000.30">
    <property type="match status" value="1"/>
</dbReference>
<keyword evidence="3" id="KW-0647">Proteasome</keyword>
<dbReference type="RefSeq" id="XP_002732286.1">
    <property type="nucleotide sequence ID" value="XM_002732240.2"/>
</dbReference>
<evidence type="ECO:0000256" key="4">
    <source>
        <dbReference type="SAM" id="MobiDB-lite"/>
    </source>
</evidence>
<organism evidence="6 7">
    <name type="scientific">Saccoglossus kowalevskii</name>
    <name type="common">Acorn worm</name>
    <dbReference type="NCBI Taxonomy" id="10224"/>
    <lineage>
        <taxon>Eukaryota</taxon>
        <taxon>Metazoa</taxon>
        <taxon>Hemichordata</taxon>
        <taxon>Enteropneusta</taxon>
        <taxon>Harrimaniidae</taxon>
        <taxon>Saccoglossus</taxon>
    </lineage>
</organism>
<dbReference type="PANTHER" id="PTHR13266:SF1">
    <property type="entry name" value="PROTEASOME INHIBITOR PI31 SUBUNIT"/>
    <property type="match status" value="1"/>
</dbReference>
<dbReference type="PANTHER" id="PTHR13266">
    <property type="entry name" value="PROTEASOME INHIBITOR"/>
    <property type="match status" value="1"/>
</dbReference>
<feature type="region of interest" description="Disordered" evidence="4">
    <location>
        <begin position="145"/>
        <end position="288"/>
    </location>
</feature>
<keyword evidence="6" id="KW-1185">Reference proteome</keyword>
<dbReference type="GeneID" id="100371510"/>
<evidence type="ECO:0000313" key="6">
    <source>
        <dbReference type="Proteomes" id="UP000694865"/>
    </source>
</evidence>
<evidence type="ECO:0000256" key="2">
    <source>
        <dbReference type="ARBA" id="ARBA00015575"/>
    </source>
</evidence>
<gene>
    <name evidence="7" type="primary">LOC100371510</name>
</gene>
<evidence type="ECO:0000256" key="1">
    <source>
        <dbReference type="ARBA" id="ARBA00006405"/>
    </source>
</evidence>